<keyword evidence="6 10" id="KW-1133">Transmembrane helix</keyword>
<dbReference type="Pfam" id="PF00153">
    <property type="entry name" value="Mito_carr"/>
    <property type="match status" value="3"/>
</dbReference>
<dbReference type="Gene3D" id="1.50.40.10">
    <property type="entry name" value="Mitochondrial carrier domain"/>
    <property type="match status" value="1"/>
</dbReference>
<organism evidence="11">
    <name type="scientific">Schmidtea mediterranea</name>
    <name type="common">Freshwater planarian flatworm</name>
    <dbReference type="NCBI Taxonomy" id="79327"/>
    <lineage>
        <taxon>Eukaryota</taxon>
        <taxon>Metazoa</taxon>
        <taxon>Spiralia</taxon>
        <taxon>Lophotrochozoa</taxon>
        <taxon>Platyhelminthes</taxon>
        <taxon>Rhabditophora</taxon>
        <taxon>Seriata</taxon>
        <taxon>Tricladida</taxon>
        <taxon>Continenticola</taxon>
        <taxon>Geoplanoidea</taxon>
        <taxon>Dugesiidae</taxon>
        <taxon>Schmidtea</taxon>
    </lineage>
</organism>
<dbReference type="AlphaFoldDB" id="A0A0H3YJD8"/>
<evidence type="ECO:0000256" key="1">
    <source>
        <dbReference type="ARBA" id="ARBA00004141"/>
    </source>
</evidence>
<feature type="transmembrane region" description="Helical" evidence="10">
    <location>
        <begin position="106"/>
        <end position="124"/>
    </location>
</feature>
<feature type="transmembrane region" description="Helical" evidence="10">
    <location>
        <begin position="207"/>
        <end position="225"/>
    </location>
</feature>
<feature type="repeat" description="Solcar" evidence="8">
    <location>
        <begin position="13"/>
        <end position="97"/>
    </location>
</feature>
<comment type="similarity">
    <text evidence="2 9">Belongs to the mitochondrial carrier (TC 2.A.29) family.</text>
</comment>
<evidence type="ECO:0000256" key="6">
    <source>
        <dbReference type="ARBA" id="ARBA00022989"/>
    </source>
</evidence>
<protein>
    <submittedName>
        <fullName evidence="11">Slc25a-31</fullName>
    </submittedName>
</protein>
<gene>
    <name evidence="11" type="primary">slc25a-31</name>
</gene>
<name>A0A0H3YJD8_SCHMD</name>
<accession>A0A0H3YJD8</accession>
<evidence type="ECO:0000256" key="10">
    <source>
        <dbReference type="SAM" id="Phobius"/>
    </source>
</evidence>
<proteinExistence type="evidence at transcript level"/>
<evidence type="ECO:0000256" key="3">
    <source>
        <dbReference type="ARBA" id="ARBA00022448"/>
    </source>
</evidence>
<dbReference type="GO" id="GO:0016020">
    <property type="term" value="C:membrane"/>
    <property type="evidence" value="ECO:0007669"/>
    <property type="project" value="UniProtKB-SubCell"/>
</dbReference>
<dbReference type="InterPro" id="IPR018108">
    <property type="entry name" value="MCP_transmembrane"/>
</dbReference>
<reference evidence="11" key="1">
    <citation type="journal article" date="2015" name="Elife">
        <title>Stem cells and fluid flow drive cyst formation in an invertebrate excretory organ.</title>
        <authorList>
            <person name="Thi-Kim Vu H."/>
            <person name="Rink J.C."/>
            <person name="McKinney S.A."/>
            <person name="McClain M."/>
            <person name="Lakshmanaperumal N."/>
            <person name="Alexander R."/>
            <person name="Sanchez Alvarado A."/>
        </authorList>
    </citation>
    <scope>NUCLEOTIDE SEQUENCE</scope>
</reference>
<comment type="subcellular location">
    <subcellularLocation>
        <location evidence="1">Membrane</location>
        <topology evidence="1">Multi-pass membrane protein</topology>
    </subcellularLocation>
</comment>
<feature type="repeat" description="Solcar" evidence="8">
    <location>
        <begin position="204"/>
        <end position="288"/>
    </location>
</feature>
<dbReference type="InterPro" id="IPR050391">
    <property type="entry name" value="Mito_Metabolite_Transporter"/>
</dbReference>
<dbReference type="OrthoDB" id="448427at2759"/>
<dbReference type="SUPFAM" id="SSF103506">
    <property type="entry name" value="Mitochondrial carrier"/>
    <property type="match status" value="1"/>
</dbReference>
<keyword evidence="7 8" id="KW-0472">Membrane</keyword>
<evidence type="ECO:0000256" key="9">
    <source>
        <dbReference type="RuleBase" id="RU000488"/>
    </source>
</evidence>
<evidence type="ECO:0000256" key="4">
    <source>
        <dbReference type="ARBA" id="ARBA00022692"/>
    </source>
</evidence>
<evidence type="ECO:0000313" key="11">
    <source>
        <dbReference type="EMBL" id="AKN21599.1"/>
    </source>
</evidence>
<dbReference type="EMBL" id="KT163649">
    <property type="protein sequence ID" value="AKN21599.1"/>
    <property type="molecule type" value="mRNA"/>
</dbReference>
<dbReference type="PANTHER" id="PTHR45618">
    <property type="entry name" value="MITOCHONDRIAL DICARBOXYLATE CARRIER-RELATED"/>
    <property type="match status" value="1"/>
</dbReference>
<keyword evidence="4 8" id="KW-0812">Transmembrane</keyword>
<dbReference type="InterPro" id="IPR023395">
    <property type="entry name" value="MCP_dom_sf"/>
</dbReference>
<feature type="repeat" description="Solcar" evidence="8">
    <location>
        <begin position="108"/>
        <end position="195"/>
    </location>
</feature>
<evidence type="ECO:0000256" key="8">
    <source>
        <dbReference type="PROSITE-ProRule" id="PRU00282"/>
    </source>
</evidence>
<evidence type="ECO:0000256" key="5">
    <source>
        <dbReference type="ARBA" id="ARBA00022737"/>
    </source>
</evidence>
<keyword evidence="5" id="KW-0677">Repeat</keyword>
<sequence>MKTNKFRLMAIPKKRESRWYFGGLSSALAISATHPLDLIKVHLQTQQKKEFGFLRMGMNVIKHDGFLALYSGISASFIRQIFYSFPRFGIYEIYKNNLDKSKKIKLYEQIAVSGFAGLVGGVIGNPFDVLNVRMQNDVKLPLDQRRNYNHVFDGFFKVIKSEGFPGLMNGVSMTASRAVLMTIGQTTVYDRCKFMLLKTVFFVDDPITHFTAAIGAALSTIFLANPLDVMKTRLMNVPPGKYDGIVSCFKDIVKTGPLAFYKGLLPAFIRICPHFVILHLIREQLTTNFGYFPG</sequence>
<evidence type="ECO:0000256" key="2">
    <source>
        <dbReference type="ARBA" id="ARBA00006375"/>
    </source>
</evidence>
<keyword evidence="3 9" id="KW-0813">Transport</keyword>
<dbReference type="PROSITE" id="PS50920">
    <property type="entry name" value="SOLCAR"/>
    <property type="match status" value="3"/>
</dbReference>
<evidence type="ECO:0000256" key="7">
    <source>
        <dbReference type="ARBA" id="ARBA00023136"/>
    </source>
</evidence>